<feature type="region of interest" description="Disordered" evidence="2">
    <location>
        <begin position="1"/>
        <end position="37"/>
    </location>
</feature>
<comment type="caution">
    <text evidence="4">The sequence shown here is derived from an EMBL/GenBank/DDBJ whole genome shotgun (WGS) entry which is preliminary data.</text>
</comment>
<name>A0ABQ0X217_9MICC</name>
<dbReference type="PRINTS" id="PR01438">
    <property type="entry name" value="UNVRSLSTRESS"/>
</dbReference>
<evidence type="ECO:0000259" key="3">
    <source>
        <dbReference type="Pfam" id="PF00582"/>
    </source>
</evidence>
<gene>
    <name evidence="4" type="ORF">KFL01_09880</name>
</gene>
<dbReference type="InterPro" id="IPR014729">
    <property type="entry name" value="Rossmann-like_a/b/a_fold"/>
</dbReference>
<accession>A0ABQ0X217</accession>
<sequence>MTDRPSRDRDRERRRGPGRPEDASTGSTAGDAPDATGEIVVGIDGSEQSHGALRWAAREGRRRGLPVRMVTAYSLPVFSGSGFDTGYATVDEAALARGVEELLNDAAAQVRSTGVELRATVETGDPSGALLELSRTAELLVLGSRGRGGLLGRLLGTVSTAVPAHATCPTGVVPLPWSKEHLGEEALAGTAALVERVVVGSDGSSQARAAMLEAAEEARLLDVPLTVVCAVPPVSGAVAWMPTAVDFEAMYDDVARALQGGVAWLKSWFPDLEIGSELADGPPVQVLVDQTRRNRLVVVGTRGRGGFAGMLLGSTSQGVLHNAAGPVLIVPDRYDERIETRKDFDLDDVRPWDA</sequence>
<feature type="domain" description="UspA" evidence="3">
    <location>
        <begin position="39"/>
        <end position="174"/>
    </location>
</feature>
<feature type="compositionally biased region" description="Basic and acidic residues" evidence="2">
    <location>
        <begin position="1"/>
        <end position="22"/>
    </location>
</feature>
<dbReference type="RefSeq" id="WP_083529145.1">
    <property type="nucleotide sequence ID" value="NZ_BJZR01000017.1"/>
</dbReference>
<evidence type="ECO:0000256" key="1">
    <source>
        <dbReference type="ARBA" id="ARBA00008791"/>
    </source>
</evidence>
<dbReference type="InterPro" id="IPR006016">
    <property type="entry name" value="UspA"/>
</dbReference>
<dbReference type="InterPro" id="IPR006015">
    <property type="entry name" value="Universal_stress_UspA"/>
</dbReference>
<dbReference type="SUPFAM" id="SSF52402">
    <property type="entry name" value="Adenine nucleotide alpha hydrolases-like"/>
    <property type="match status" value="2"/>
</dbReference>
<dbReference type="PANTHER" id="PTHR46268">
    <property type="entry name" value="STRESS RESPONSE PROTEIN NHAX"/>
    <property type="match status" value="1"/>
</dbReference>
<dbReference type="PANTHER" id="PTHR46268:SF6">
    <property type="entry name" value="UNIVERSAL STRESS PROTEIN UP12"/>
    <property type="match status" value="1"/>
</dbReference>
<organism evidence="4 5">
    <name type="scientific">Kocuria flava</name>
    <dbReference type="NCBI Taxonomy" id="446860"/>
    <lineage>
        <taxon>Bacteria</taxon>
        <taxon>Bacillati</taxon>
        <taxon>Actinomycetota</taxon>
        <taxon>Actinomycetes</taxon>
        <taxon>Micrococcales</taxon>
        <taxon>Micrococcaceae</taxon>
        <taxon>Kocuria</taxon>
    </lineage>
</organism>
<feature type="domain" description="UspA" evidence="3">
    <location>
        <begin position="195"/>
        <end position="331"/>
    </location>
</feature>
<reference evidence="4 5" key="1">
    <citation type="submission" date="2019-07" db="EMBL/GenBank/DDBJ databases">
        <title>Whole genome shotgun sequence of Kocuria flava NBRC 107626.</title>
        <authorList>
            <person name="Hosoyama A."/>
            <person name="Uohara A."/>
            <person name="Ohji S."/>
            <person name="Ichikawa N."/>
        </authorList>
    </citation>
    <scope>NUCLEOTIDE SEQUENCE [LARGE SCALE GENOMIC DNA]</scope>
    <source>
        <strain evidence="4 5">NBRC 107626</strain>
    </source>
</reference>
<dbReference type="EMBL" id="BJZR01000017">
    <property type="protein sequence ID" value="GEO91682.1"/>
    <property type="molecule type" value="Genomic_DNA"/>
</dbReference>
<evidence type="ECO:0000313" key="4">
    <source>
        <dbReference type="EMBL" id="GEO91682.1"/>
    </source>
</evidence>
<proteinExistence type="inferred from homology"/>
<dbReference type="Gene3D" id="3.40.50.620">
    <property type="entry name" value="HUPs"/>
    <property type="match status" value="2"/>
</dbReference>
<protein>
    <submittedName>
        <fullName evidence="4">Universal stress protein</fullName>
    </submittedName>
</protein>
<dbReference type="Pfam" id="PF00582">
    <property type="entry name" value="Usp"/>
    <property type="match status" value="2"/>
</dbReference>
<keyword evidence="5" id="KW-1185">Reference proteome</keyword>
<dbReference type="Proteomes" id="UP000321155">
    <property type="component" value="Unassembled WGS sequence"/>
</dbReference>
<evidence type="ECO:0000313" key="5">
    <source>
        <dbReference type="Proteomes" id="UP000321155"/>
    </source>
</evidence>
<comment type="similarity">
    <text evidence="1">Belongs to the universal stress protein A family.</text>
</comment>
<evidence type="ECO:0000256" key="2">
    <source>
        <dbReference type="SAM" id="MobiDB-lite"/>
    </source>
</evidence>